<sequence>MIREAEEIVREKQHEIGEEVETTNLSCDPKSLNSQGVSPAGERHDDQFKSNASFDNDTSFKWPEASIQAEEWQDSVTTRYEDEDDGWNQKQLGVIFKNHLTSHMTMNRTP</sequence>
<feature type="region of interest" description="Disordered" evidence="1">
    <location>
        <begin position="1"/>
        <end position="59"/>
    </location>
</feature>
<accession>A0A6L2MG23</accession>
<reference evidence="2" key="1">
    <citation type="journal article" date="2019" name="Sci. Rep.">
        <title>Draft genome of Tanacetum cinerariifolium, the natural source of mosquito coil.</title>
        <authorList>
            <person name="Yamashiro T."/>
            <person name="Shiraishi A."/>
            <person name="Satake H."/>
            <person name="Nakayama K."/>
        </authorList>
    </citation>
    <scope>NUCLEOTIDE SEQUENCE</scope>
</reference>
<dbReference type="EMBL" id="BKCJ010006486">
    <property type="protein sequence ID" value="GEU72399.1"/>
    <property type="molecule type" value="Genomic_DNA"/>
</dbReference>
<gene>
    <name evidence="2" type="ORF">Tci_044377</name>
</gene>
<comment type="caution">
    <text evidence="2">The sequence shown here is derived from an EMBL/GenBank/DDBJ whole genome shotgun (WGS) entry which is preliminary data.</text>
</comment>
<evidence type="ECO:0000313" key="2">
    <source>
        <dbReference type="EMBL" id="GEU72399.1"/>
    </source>
</evidence>
<name>A0A6L2MG23_TANCI</name>
<feature type="compositionally biased region" description="Polar residues" evidence="1">
    <location>
        <begin position="22"/>
        <end position="37"/>
    </location>
</feature>
<protein>
    <submittedName>
        <fullName evidence="2">Uncharacterized protein</fullName>
    </submittedName>
</protein>
<organism evidence="2">
    <name type="scientific">Tanacetum cinerariifolium</name>
    <name type="common">Dalmatian daisy</name>
    <name type="synonym">Chrysanthemum cinerariifolium</name>
    <dbReference type="NCBI Taxonomy" id="118510"/>
    <lineage>
        <taxon>Eukaryota</taxon>
        <taxon>Viridiplantae</taxon>
        <taxon>Streptophyta</taxon>
        <taxon>Embryophyta</taxon>
        <taxon>Tracheophyta</taxon>
        <taxon>Spermatophyta</taxon>
        <taxon>Magnoliopsida</taxon>
        <taxon>eudicotyledons</taxon>
        <taxon>Gunneridae</taxon>
        <taxon>Pentapetalae</taxon>
        <taxon>asterids</taxon>
        <taxon>campanulids</taxon>
        <taxon>Asterales</taxon>
        <taxon>Asteraceae</taxon>
        <taxon>Asteroideae</taxon>
        <taxon>Anthemideae</taxon>
        <taxon>Anthemidinae</taxon>
        <taxon>Tanacetum</taxon>
    </lineage>
</organism>
<evidence type="ECO:0000256" key="1">
    <source>
        <dbReference type="SAM" id="MobiDB-lite"/>
    </source>
</evidence>
<proteinExistence type="predicted"/>
<feature type="compositionally biased region" description="Polar residues" evidence="1">
    <location>
        <begin position="49"/>
        <end position="59"/>
    </location>
</feature>
<dbReference type="AlphaFoldDB" id="A0A6L2MG23"/>
<feature type="compositionally biased region" description="Basic and acidic residues" evidence="1">
    <location>
        <begin position="1"/>
        <end position="17"/>
    </location>
</feature>